<dbReference type="EMBL" id="CM023489">
    <property type="protein sequence ID" value="KAH6922970.1"/>
    <property type="molecule type" value="Genomic_DNA"/>
</dbReference>
<protein>
    <submittedName>
        <fullName evidence="1">Uncharacterized protein</fullName>
    </submittedName>
</protein>
<evidence type="ECO:0000313" key="2">
    <source>
        <dbReference type="Proteomes" id="UP000821845"/>
    </source>
</evidence>
<organism evidence="1 2">
    <name type="scientific">Hyalomma asiaticum</name>
    <name type="common">Tick</name>
    <dbReference type="NCBI Taxonomy" id="266040"/>
    <lineage>
        <taxon>Eukaryota</taxon>
        <taxon>Metazoa</taxon>
        <taxon>Ecdysozoa</taxon>
        <taxon>Arthropoda</taxon>
        <taxon>Chelicerata</taxon>
        <taxon>Arachnida</taxon>
        <taxon>Acari</taxon>
        <taxon>Parasitiformes</taxon>
        <taxon>Ixodida</taxon>
        <taxon>Ixodoidea</taxon>
        <taxon>Ixodidae</taxon>
        <taxon>Hyalomminae</taxon>
        <taxon>Hyalomma</taxon>
    </lineage>
</organism>
<evidence type="ECO:0000313" key="1">
    <source>
        <dbReference type="EMBL" id="KAH6922970.1"/>
    </source>
</evidence>
<gene>
    <name evidence="1" type="ORF">HPB50_020395</name>
</gene>
<name>A0ACB7RL98_HYAAI</name>
<dbReference type="Proteomes" id="UP000821845">
    <property type="component" value="Chromosome 9"/>
</dbReference>
<keyword evidence="2" id="KW-1185">Reference proteome</keyword>
<sequence>MDFPRLLSLEHREQNSRSQWRRSSEEARPLACRLCRRLSDVVGHFGRQLSPKRLRFTNTSYLPEPSSDSRPLASIQPAPSCNVRPCASFLCSWSKSVTGMLESVYGQAGYPQPKYEASRHHRAHAAGDDACSPATSGGRIVVFWQRR</sequence>
<reference evidence="1" key="1">
    <citation type="submission" date="2020-05" db="EMBL/GenBank/DDBJ databases">
        <title>Large-scale comparative analyses of tick genomes elucidate their genetic diversity and vector capacities.</title>
        <authorList>
            <person name="Jia N."/>
            <person name="Wang J."/>
            <person name="Shi W."/>
            <person name="Du L."/>
            <person name="Sun Y."/>
            <person name="Zhan W."/>
            <person name="Jiang J."/>
            <person name="Wang Q."/>
            <person name="Zhang B."/>
            <person name="Ji P."/>
            <person name="Sakyi L.B."/>
            <person name="Cui X."/>
            <person name="Yuan T."/>
            <person name="Jiang B."/>
            <person name="Yang W."/>
            <person name="Lam T.T.-Y."/>
            <person name="Chang Q."/>
            <person name="Ding S."/>
            <person name="Wang X."/>
            <person name="Zhu J."/>
            <person name="Ruan X."/>
            <person name="Zhao L."/>
            <person name="Wei J."/>
            <person name="Que T."/>
            <person name="Du C."/>
            <person name="Cheng J."/>
            <person name="Dai P."/>
            <person name="Han X."/>
            <person name="Huang E."/>
            <person name="Gao Y."/>
            <person name="Liu J."/>
            <person name="Shao H."/>
            <person name="Ye R."/>
            <person name="Li L."/>
            <person name="Wei W."/>
            <person name="Wang X."/>
            <person name="Wang C."/>
            <person name="Yang T."/>
            <person name="Huo Q."/>
            <person name="Li W."/>
            <person name="Guo W."/>
            <person name="Chen H."/>
            <person name="Zhou L."/>
            <person name="Ni X."/>
            <person name="Tian J."/>
            <person name="Zhou Y."/>
            <person name="Sheng Y."/>
            <person name="Liu T."/>
            <person name="Pan Y."/>
            <person name="Xia L."/>
            <person name="Li J."/>
            <person name="Zhao F."/>
            <person name="Cao W."/>
        </authorList>
    </citation>
    <scope>NUCLEOTIDE SEQUENCE</scope>
    <source>
        <strain evidence="1">Hyas-2018</strain>
    </source>
</reference>
<accession>A0ACB7RL98</accession>
<comment type="caution">
    <text evidence="1">The sequence shown here is derived from an EMBL/GenBank/DDBJ whole genome shotgun (WGS) entry which is preliminary data.</text>
</comment>
<proteinExistence type="predicted"/>